<reference evidence="1" key="1">
    <citation type="submission" date="2018-05" db="EMBL/GenBank/DDBJ databases">
        <authorList>
            <person name="Lanie J.A."/>
            <person name="Ng W.-L."/>
            <person name="Kazmierczak K.M."/>
            <person name="Andrzejewski T.M."/>
            <person name="Davidsen T.M."/>
            <person name="Wayne K.J."/>
            <person name="Tettelin H."/>
            <person name="Glass J.I."/>
            <person name="Rusch D."/>
            <person name="Podicherti R."/>
            <person name="Tsui H.-C.T."/>
            <person name="Winkler M.E."/>
        </authorList>
    </citation>
    <scope>NUCLEOTIDE SEQUENCE</scope>
</reference>
<proteinExistence type="predicted"/>
<dbReference type="AlphaFoldDB" id="A0A382WVA2"/>
<evidence type="ECO:0000313" key="1">
    <source>
        <dbReference type="EMBL" id="SVD62742.1"/>
    </source>
</evidence>
<sequence length="38" mass="3671">MTASHSFGSLGLLLAGILVLTNCSPSGSETSGAFTAGD</sequence>
<protein>
    <submittedName>
        <fullName evidence="1">Uncharacterized protein</fullName>
    </submittedName>
</protein>
<name>A0A382WVA2_9ZZZZ</name>
<feature type="non-terminal residue" evidence="1">
    <location>
        <position position="38"/>
    </location>
</feature>
<accession>A0A382WVA2</accession>
<dbReference type="EMBL" id="UINC01162790">
    <property type="protein sequence ID" value="SVD62742.1"/>
    <property type="molecule type" value="Genomic_DNA"/>
</dbReference>
<organism evidence="1">
    <name type="scientific">marine metagenome</name>
    <dbReference type="NCBI Taxonomy" id="408172"/>
    <lineage>
        <taxon>unclassified sequences</taxon>
        <taxon>metagenomes</taxon>
        <taxon>ecological metagenomes</taxon>
    </lineage>
</organism>
<gene>
    <name evidence="1" type="ORF">METZ01_LOCUS415596</name>
</gene>